<protein>
    <submittedName>
        <fullName evidence="7">LuxR family two component transcriptional regulator</fullName>
    </submittedName>
</protein>
<dbReference type="SMART" id="SM00448">
    <property type="entry name" value="REC"/>
    <property type="match status" value="1"/>
</dbReference>
<dbReference type="PROSITE" id="PS50043">
    <property type="entry name" value="HTH_LUXR_2"/>
    <property type="match status" value="1"/>
</dbReference>
<dbReference type="InterPro" id="IPR039420">
    <property type="entry name" value="WalR-like"/>
</dbReference>
<dbReference type="CDD" id="cd06170">
    <property type="entry name" value="LuxR_C_like"/>
    <property type="match status" value="1"/>
</dbReference>
<comment type="caution">
    <text evidence="7">The sequence shown here is derived from an EMBL/GenBank/DDBJ whole genome shotgun (WGS) entry which is preliminary data.</text>
</comment>
<dbReference type="SUPFAM" id="SSF52172">
    <property type="entry name" value="CheY-like"/>
    <property type="match status" value="1"/>
</dbReference>
<dbReference type="PANTHER" id="PTHR43214:SF24">
    <property type="entry name" value="TRANSCRIPTIONAL REGULATORY PROTEIN NARL-RELATED"/>
    <property type="match status" value="1"/>
</dbReference>
<dbReference type="InterPro" id="IPR016032">
    <property type="entry name" value="Sig_transdc_resp-reg_C-effctor"/>
</dbReference>
<evidence type="ECO:0000313" key="8">
    <source>
        <dbReference type="Proteomes" id="UP000239895"/>
    </source>
</evidence>
<keyword evidence="1" id="KW-0805">Transcription regulation</keyword>
<dbReference type="PRINTS" id="PR00038">
    <property type="entry name" value="HTHLUXR"/>
</dbReference>
<sequence length="251" mass="26601">MSPAPGSRRGAATGRHLRVAIAEDSAVLRDGLAALVERRGHTVVAAVADGVALEREIALRHAAGELPDVVVVDIRMPPTFTDEGLRTALALREDHPDLGVLLFSQYVETRYAGRLLAGSSRGVGYLLKDRVADVGDFLDALVRLADGQTVLDPEVVSQLMGASHGDDGLSRLTGREREVLDLMAQGRSNGAIAELLFLSYGAVEKNVASIFAKFDLPQDAADHRRVLAVLRHLGVGEQGAEEGQPPGSFGG</sequence>
<dbReference type="Proteomes" id="UP000239895">
    <property type="component" value="Unassembled WGS sequence"/>
</dbReference>
<dbReference type="PROSITE" id="PS50110">
    <property type="entry name" value="RESPONSE_REGULATORY"/>
    <property type="match status" value="1"/>
</dbReference>
<dbReference type="InterPro" id="IPR001789">
    <property type="entry name" value="Sig_transdc_resp-reg_receiver"/>
</dbReference>
<dbReference type="Gene3D" id="3.40.50.2300">
    <property type="match status" value="1"/>
</dbReference>
<reference evidence="7 8" key="1">
    <citation type="submission" date="2018-03" db="EMBL/GenBank/DDBJ databases">
        <title>Comparative analysis of microorganisms from saline springs in Andes Mountain Range, Colombia.</title>
        <authorList>
            <person name="Rubin E."/>
        </authorList>
    </citation>
    <scope>NUCLEOTIDE SEQUENCE [LARGE SCALE GENOMIC DNA]</scope>
    <source>
        <strain evidence="7 8">CG 23</strain>
    </source>
</reference>
<evidence type="ECO:0000259" key="6">
    <source>
        <dbReference type="PROSITE" id="PS50110"/>
    </source>
</evidence>
<keyword evidence="2" id="KW-0238">DNA-binding</keyword>
<dbReference type="InterPro" id="IPR000792">
    <property type="entry name" value="Tscrpt_reg_LuxR_C"/>
</dbReference>
<dbReference type="EMBL" id="PVTX01000009">
    <property type="protein sequence ID" value="PRZ04919.1"/>
    <property type="molecule type" value="Genomic_DNA"/>
</dbReference>
<accession>A0ABX5EC32</accession>
<gene>
    <name evidence="7" type="ORF">BCL65_109159</name>
</gene>
<dbReference type="PANTHER" id="PTHR43214">
    <property type="entry name" value="TWO-COMPONENT RESPONSE REGULATOR"/>
    <property type="match status" value="1"/>
</dbReference>
<dbReference type="Pfam" id="PF00196">
    <property type="entry name" value="GerE"/>
    <property type="match status" value="1"/>
</dbReference>
<feature type="domain" description="Response regulatory" evidence="6">
    <location>
        <begin position="18"/>
        <end position="143"/>
    </location>
</feature>
<evidence type="ECO:0000313" key="7">
    <source>
        <dbReference type="EMBL" id="PRZ04919.1"/>
    </source>
</evidence>
<evidence type="ECO:0000256" key="2">
    <source>
        <dbReference type="ARBA" id="ARBA00023125"/>
    </source>
</evidence>
<keyword evidence="3" id="KW-0804">Transcription</keyword>
<evidence type="ECO:0000259" key="5">
    <source>
        <dbReference type="PROSITE" id="PS50043"/>
    </source>
</evidence>
<dbReference type="Pfam" id="PF00072">
    <property type="entry name" value="Response_reg"/>
    <property type="match status" value="1"/>
</dbReference>
<dbReference type="SMART" id="SM00421">
    <property type="entry name" value="HTH_LUXR"/>
    <property type="match status" value="1"/>
</dbReference>
<feature type="modified residue" description="4-aspartylphosphate" evidence="4">
    <location>
        <position position="73"/>
    </location>
</feature>
<name>A0ABX5EC32_9MICO</name>
<dbReference type="SUPFAM" id="SSF46894">
    <property type="entry name" value="C-terminal effector domain of the bipartite response regulators"/>
    <property type="match status" value="1"/>
</dbReference>
<proteinExistence type="predicted"/>
<evidence type="ECO:0000256" key="1">
    <source>
        <dbReference type="ARBA" id="ARBA00023015"/>
    </source>
</evidence>
<evidence type="ECO:0000256" key="3">
    <source>
        <dbReference type="ARBA" id="ARBA00023163"/>
    </source>
</evidence>
<keyword evidence="8" id="KW-1185">Reference proteome</keyword>
<evidence type="ECO:0000256" key="4">
    <source>
        <dbReference type="PROSITE-ProRule" id="PRU00169"/>
    </source>
</evidence>
<organism evidence="7 8">
    <name type="scientific">Isoptericola halotolerans</name>
    <dbReference type="NCBI Taxonomy" id="300560"/>
    <lineage>
        <taxon>Bacteria</taxon>
        <taxon>Bacillati</taxon>
        <taxon>Actinomycetota</taxon>
        <taxon>Actinomycetes</taxon>
        <taxon>Micrococcales</taxon>
        <taxon>Promicromonosporaceae</taxon>
        <taxon>Isoptericola</taxon>
    </lineage>
</organism>
<feature type="domain" description="HTH luxR-type" evidence="5">
    <location>
        <begin position="165"/>
        <end position="236"/>
    </location>
</feature>
<dbReference type="InterPro" id="IPR011006">
    <property type="entry name" value="CheY-like_superfamily"/>
</dbReference>
<keyword evidence="4" id="KW-0597">Phosphoprotein</keyword>